<dbReference type="EMBL" id="UINC01040595">
    <property type="protein sequence ID" value="SVB40682.1"/>
    <property type="molecule type" value="Genomic_DNA"/>
</dbReference>
<organism evidence="3">
    <name type="scientific">marine metagenome</name>
    <dbReference type="NCBI Taxonomy" id="408172"/>
    <lineage>
        <taxon>unclassified sequences</taxon>
        <taxon>metagenomes</taxon>
        <taxon>ecological metagenomes</taxon>
    </lineage>
</organism>
<keyword evidence="1" id="KW-0560">Oxidoreductase</keyword>
<sequence>MSLFNRAKIIDQNFTSFVKSGNLPQARIDFPLSNTNIKPSDLVSLFESQVLSRHMDLKARLMKDEGKCYYTIGSSGHEGNAVFGRIFSYTDMAFLHYRSGAFFIERSRQIPGTTPLYDLALSFTASADDPISGGRHKVFGSKRLNIPPQTSTISSHIPKATGVALSIDRARDLDIQERELKNDSIVVCSFGDASINHSTALGGFNTASWVTHQGGHVPIVFICEDNGIGISVPTPKNWIRDSFRNRLGYKYIVCDGLNLIDLIEKSKE</sequence>
<gene>
    <name evidence="3" type="ORF">METZ01_LOCUS193536</name>
</gene>
<evidence type="ECO:0000256" key="1">
    <source>
        <dbReference type="ARBA" id="ARBA00023002"/>
    </source>
</evidence>
<dbReference type="InterPro" id="IPR050771">
    <property type="entry name" value="Alpha-ketoacid_DH_E1_comp"/>
</dbReference>
<accession>A0A382DRI1</accession>
<dbReference type="GO" id="GO:0016624">
    <property type="term" value="F:oxidoreductase activity, acting on the aldehyde or oxo group of donors, disulfide as acceptor"/>
    <property type="evidence" value="ECO:0007669"/>
    <property type="project" value="InterPro"/>
</dbReference>
<feature type="non-terminal residue" evidence="3">
    <location>
        <position position="268"/>
    </location>
</feature>
<dbReference type="GO" id="GO:0009083">
    <property type="term" value="P:branched-chain amino acid catabolic process"/>
    <property type="evidence" value="ECO:0007669"/>
    <property type="project" value="TreeGrafter"/>
</dbReference>
<dbReference type="PANTHER" id="PTHR43380:SF1">
    <property type="entry name" value="2-OXOISOVALERATE DEHYDROGENASE SUBUNIT ALPHA, MITOCHONDRIAL"/>
    <property type="match status" value="1"/>
</dbReference>
<dbReference type="SUPFAM" id="SSF52518">
    <property type="entry name" value="Thiamin diphosphate-binding fold (THDP-binding)"/>
    <property type="match status" value="1"/>
</dbReference>
<dbReference type="PANTHER" id="PTHR43380">
    <property type="entry name" value="2-OXOISOVALERATE DEHYDROGENASE SUBUNIT ALPHA, MITOCHONDRIAL"/>
    <property type="match status" value="1"/>
</dbReference>
<dbReference type="Pfam" id="PF00676">
    <property type="entry name" value="E1_dh"/>
    <property type="match status" value="1"/>
</dbReference>
<reference evidence="3" key="1">
    <citation type="submission" date="2018-05" db="EMBL/GenBank/DDBJ databases">
        <authorList>
            <person name="Lanie J.A."/>
            <person name="Ng W.-L."/>
            <person name="Kazmierczak K.M."/>
            <person name="Andrzejewski T.M."/>
            <person name="Davidsen T.M."/>
            <person name="Wayne K.J."/>
            <person name="Tettelin H."/>
            <person name="Glass J.I."/>
            <person name="Rusch D."/>
            <person name="Podicherti R."/>
            <person name="Tsui H.-C.T."/>
            <person name="Winkler M.E."/>
        </authorList>
    </citation>
    <scope>NUCLEOTIDE SEQUENCE</scope>
</reference>
<name>A0A382DRI1_9ZZZZ</name>
<feature type="domain" description="Dehydrogenase E1 component" evidence="2">
    <location>
        <begin position="48"/>
        <end position="241"/>
    </location>
</feature>
<proteinExistence type="predicted"/>
<dbReference type="AlphaFoldDB" id="A0A382DRI1"/>
<evidence type="ECO:0000259" key="2">
    <source>
        <dbReference type="Pfam" id="PF00676"/>
    </source>
</evidence>
<dbReference type="InterPro" id="IPR029061">
    <property type="entry name" value="THDP-binding"/>
</dbReference>
<dbReference type="InterPro" id="IPR001017">
    <property type="entry name" value="DH_E1"/>
</dbReference>
<protein>
    <recommendedName>
        <fullName evidence="2">Dehydrogenase E1 component domain-containing protein</fullName>
    </recommendedName>
</protein>
<dbReference type="Gene3D" id="3.40.50.970">
    <property type="match status" value="1"/>
</dbReference>
<evidence type="ECO:0000313" key="3">
    <source>
        <dbReference type="EMBL" id="SVB40682.1"/>
    </source>
</evidence>